<evidence type="ECO:0000256" key="1">
    <source>
        <dbReference type="SAM" id="Phobius"/>
    </source>
</evidence>
<keyword evidence="1" id="KW-0812">Transmembrane</keyword>
<evidence type="ECO:0008006" key="4">
    <source>
        <dbReference type="Google" id="ProtNLM"/>
    </source>
</evidence>
<proteinExistence type="predicted"/>
<dbReference type="AlphaFoldDB" id="A0ABD3D4I6"/>
<evidence type="ECO:0000313" key="3">
    <source>
        <dbReference type="Proteomes" id="UP001632038"/>
    </source>
</evidence>
<sequence length="54" mass="6155">MEMLLAHSFNMWINMCMLMAQAVLVLLMVKGKLEMLGLLQAATFQIMILNAINR</sequence>
<comment type="caution">
    <text evidence="2">The sequence shown here is derived from an EMBL/GenBank/DDBJ whole genome shotgun (WGS) entry which is preliminary data.</text>
</comment>
<gene>
    <name evidence="2" type="ORF">CASFOL_020691</name>
</gene>
<dbReference type="Proteomes" id="UP001632038">
    <property type="component" value="Unassembled WGS sequence"/>
</dbReference>
<keyword evidence="1" id="KW-0472">Membrane</keyword>
<keyword evidence="1" id="KW-1133">Transmembrane helix</keyword>
<name>A0ABD3D4I6_9LAMI</name>
<keyword evidence="3" id="KW-1185">Reference proteome</keyword>
<reference evidence="3" key="1">
    <citation type="journal article" date="2024" name="IScience">
        <title>Strigolactones Initiate the Formation of Haustorium-like Structures in Castilleja.</title>
        <authorList>
            <person name="Buerger M."/>
            <person name="Peterson D."/>
            <person name="Chory J."/>
        </authorList>
    </citation>
    <scope>NUCLEOTIDE SEQUENCE [LARGE SCALE GENOMIC DNA]</scope>
</reference>
<organism evidence="2 3">
    <name type="scientific">Castilleja foliolosa</name>
    <dbReference type="NCBI Taxonomy" id="1961234"/>
    <lineage>
        <taxon>Eukaryota</taxon>
        <taxon>Viridiplantae</taxon>
        <taxon>Streptophyta</taxon>
        <taxon>Embryophyta</taxon>
        <taxon>Tracheophyta</taxon>
        <taxon>Spermatophyta</taxon>
        <taxon>Magnoliopsida</taxon>
        <taxon>eudicotyledons</taxon>
        <taxon>Gunneridae</taxon>
        <taxon>Pentapetalae</taxon>
        <taxon>asterids</taxon>
        <taxon>lamiids</taxon>
        <taxon>Lamiales</taxon>
        <taxon>Orobanchaceae</taxon>
        <taxon>Pedicularideae</taxon>
        <taxon>Castillejinae</taxon>
        <taxon>Castilleja</taxon>
    </lineage>
</organism>
<evidence type="ECO:0000313" key="2">
    <source>
        <dbReference type="EMBL" id="KAL3636144.1"/>
    </source>
</evidence>
<protein>
    <recommendedName>
        <fullName evidence="4">NADH dehydrogenase subunit 4L</fullName>
    </recommendedName>
</protein>
<feature type="transmembrane region" description="Helical" evidence="1">
    <location>
        <begin position="12"/>
        <end position="29"/>
    </location>
</feature>
<accession>A0ABD3D4I6</accession>
<dbReference type="EMBL" id="JAVIJP010000027">
    <property type="protein sequence ID" value="KAL3636144.1"/>
    <property type="molecule type" value="Genomic_DNA"/>
</dbReference>